<accession>A0A4U8WEK3</accession>
<name>A0A4U8WEK3_9FLAO</name>
<protein>
    <submittedName>
        <fullName evidence="1">TonB-linked outer membrane protein, SusC/RagA family</fullName>
    </submittedName>
</protein>
<reference evidence="1 2" key="1">
    <citation type="submission" date="2019-02" db="EMBL/GenBank/DDBJ databases">
        <authorList>
            <consortium name="Pathogen Informatics"/>
        </authorList>
    </citation>
    <scope>NUCLEOTIDE SEQUENCE [LARGE SCALE GENOMIC DNA]</scope>
    <source>
        <strain evidence="1 2">3012STDY6944375</strain>
    </source>
</reference>
<organism evidence="1 2">
    <name type="scientific">Chryseobacterium taihuense</name>
    <dbReference type="NCBI Taxonomy" id="1141221"/>
    <lineage>
        <taxon>Bacteria</taxon>
        <taxon>Pseudomonadati</taxon>
        <taxon>Bacteroidota</taxon>
        <taxon>Flavobacteriia</taxon>
        <taxon>Flavobacteriales</taxon>
        <taxon>Weeksellaceae</taxon>
        <taxon>Chryseobacterium group</taxon>
        <taxon>Chryseobacterium</taxon>
    </lineage>
</organism>
<dbReference type="EMBL" id="LR215974">
    <property type="protein sequence ID" value="VFB04653.1"/>
    <property type="molecule type" value="Genomic_DNA"/>
</dbReference>
<proteinExistence type="predicted"/>
<sequence length="388" mass="44870">MKHYLLLILFFVFSCLPAQIIKGKVVNDLEKPIANVNIYLDGTTTGTISAQDGSFSLSLPSKNNNTLVFQKDQYETFRINSSEVANKTLKVVLLRVQEIEELKIIPFTEKAYKDYINYFLSAFIGEDRENVKIKNQRSLKFSYDKENKILRVKAPQTLIIENKKLGYVIDYNLQEFKADFENKTTLFIGTSFFKETKSSDKIKLNRLNAFYGSQVHFFRSVYKGNTKEEGYTVNALSKIPNNKYPTDDELERLKNFLKNIKNTQTISFPEDIQDISRRKNNEPPYNTVITKMNIPESDYTKKTDGVLLLDFKDILQVNYYKYRYMLKKDSYIKDGYPIKQTSYLHSNGDVSEIYNNGNTSDPAGLMNQGSFSTDKIDKLLPLDYEPGD</sequence>
<evidence type="ECO:0000313" key="2">
    <source>
        <dbReference type="Proteomes" id="UP000290013"/>
    </source>
</evidence>
<dbReference type="InterPro" id="IPR008969">
    <property type="entry name" value="CarboxyPept-like_regulatory"/>
</dbReference>
<dbReference type="Proteomes" id="UP000290013">
    <property type="component" value="Chromosome"/>
</dbReference>
<dbReference type="KEGG" id="ctai:NCTC12078_02689"/>
<evidence type="ECO:0000313" key="1">
    <source>
        <dbReference type="EMBL" id="VFB04653.1"/>
    </source>
</evidence>
<dbReference type="Pfam" id="PF13715">
    <property type="entry name" value="CarbopepD_reg_2"/>
    <property type="match status" value="1"/>
</dbReference>
<dbReference type="AlphaFoldDB" id="A0A4U8WEK3"/>
<dbReference type="PROSITE" id="PS51257">
    <property type="entry name" value="PROKAR_LIPOPROTEIN"/>
    <property type="match status" value="1"/>
</dbReference>
<gene>
    <name evidence="1" type="ORF">NCTC12078_02689</name>
</gene>
<dbReference type="Gene3D" id="2.60.40.1120">
    <property type="entry name" value="Carboxypeptidase-like, regulatory domain"/>
    <property type="match status" value="1"/>
</dbReference>
<dbReference type="SUPFAM" id="SSF49464">
    <property type="entry name" value="Carboxypeptidase regulatory domain-like"/>
    <property type="match status" value="1"/>
</dbReference>